<evidence type="ECO:0000313" key="3">
    <source>
        <dbReference type="Proteomes" id="UP000693970"/>
    </source>
</evidence>
<feature type="compositionally biased region" description="Low complexity" evidence="1">
    <location>
        <begin position="7"/>
        <end position="21"/>
    </location>
</feature>
<dbReference type="Proteomes" id="UP000693970">
    <property type="component" value="Unassembled WGS sequence"/>
</dbReference>
<evidence type="ECO:0000256" key="1">
    <source>
        <dbReference type="SAM" id="MobiDB-lite"/>
    </source>
</evidence>
<sequence length="213" mass="24385">MASDPTSSPSSSSRRGISNRRNQLQDDDTLARREMGTNNKNNNKYDRLQQPRNEDDSICSEQTQTVPQQFMEHDGCRLLLHSLSFLDVLTLLRKQVVSKQFKELCSQTITAKCGNDGPPPLTNETLRTAVREFCPIMYDPDSNKEDMETIACTYGYPIDSWNVSQVTDMSNLLGLRRRELGTILFLQYEVAALFQCIHWILGHIQCDEYEINV</sequence>
<feature type="region of interest" description="Disordered" evidence="1">
    <location>
        <begin position="1"/>
        <end position="63"/>
    </location>
</feature>
<accession>A0A9K3L8Z1</accession>
<reference evidence="2" key="1">
    <citation type="journal article" date="2021" name="Sci. Rep.">
        <title>Diploid genomic architecture of Nitzschia inconspicua, an elite biomass production diatom.</title>
        <authorList>
            <person name="Oliver A."/>
            <person name="Podell S."/>
            <person name="Pinowska A."/>
            <person name="Traller J.C."/>
            <person name="Smith S.R."/>
            <person name="McClure R."/>
            <person name="Beliaev A."/>
            <person name="Bohutskyi P."/>
            <person name="Hill E.A."/>
            <person name="Rabines A."/>
            <person name="Zheng H."/>
            <person name="Allen L.Z."/>
            <person name="Kuo A."/>
            <person name="Grigoriev I.V."/>
            <person name="Allen A.E."/>
            <person name="Hazlebeck D."/>
            <person name="Allen E.E."/>
        </authorList>
    </citation>
    <scope>NUCLEOTIDE SEQUENCE</scope>
    <source>
        <strain evidence="2">Hildebrandi</strain>
    </source>
</reference>
<reference evidence="2" key="2">
    <citation type="submission" date="2021-04" db="EMBL/GenBank/DDBJ databases">
        <authorList>
            <person name="Podell S."/>
        </authorList>
    </citation>
    <scope>NUCLEOTIDE SEQUENCE</scope>
    <source>
        <strain evidence="2">Hildebrandi</strain>
    </source>
</reference>
<dbReference type="EMBL" id="JAGRRH010000015">
    <property type="protein sequence ID" value="KAG7357692.1"/>
    <property type="molecule type" value="Genomic_DNA"/>
</dbReference>
<feature type="compositionally biased region" description="Basic and acidic residues" evidence="1">
    <location>
        <begin position="43"/>
        <end position="55"/>
    </location>
</feature>
<gene>
    <name evidence="2" type="ORF">IV203_002380</name>
</gene>
<name>A0A9K3L8Z1_9STRA</name>
<evidence type="ECO:0000313" key="2">
    <source>
        <dbReference type="EMBL" id="KAG7357692.1"/>
    </source>
</evidence>
<organism evidence="2 3">
    <name type="scientific">Nitzschia inconspicua</name>
    <dbReference type="NCBI Taxonomy" id="303405"/>
    <lineage>
        <taxon>Eukaryota</taxon>
        <taxon>Sar</taxon>
        <taxon>Stramenopiles</taxon>
        <taxon>Ochrophyta</taxon>
        <taxon>Bacillariophyta</taxon>
        <taxon>Bacillariophyceae</taxon>
        <taxon>Bacillariophycidae</taxon>
        <taxon>Bacillariales</taxon>
        <taxon>Bacillariaceae</taxon>
        <taxon>Nitzschia</taxon>
    </lineage>
</organism>
<protein>
    <submittedName>
        <fullName evidence="2">Uncharacterized protein</fullName>
    </submittedName>
</protein>
<comment type="caution">
    <text evidence="2">The sequence shown here is derived from an EMBL/GenBank/DDBJ whole genome shotgun (WGS) entry which is preliminary data.</text>
</comment>
<proteinExistence type="predicted"/>
<keyword evidence="3" id="KW-1185">Reference proteome</keyword>
<dbReference type="AlphaFoldDB" id="A0A9K3L8Z1"/>